<organism evidence="1 2">
    <name type="scientific">Candidatus Nitrosomaritimum aestuariumsis</name>
    <dbReference type="NCBI Taxonomy" id="3342354"/>
    <lineage>
        <taxon>Archaea</taxon>
        <taxon>Nitrososphaerota</taxon>
        <taxon>Nitrososphaeria</taxon>
        <taxon>Nitrosopumilales</taxon>
        <taxon>Nitrosopumilaceae</taxon>
        <taxon>Candidatus Nitrosomaritimum</taxon>
    </lineage>
</organism>
<reference evidence="1 2" key="1">
    <citation type="journal article" date="2020" name="Appl. Environ. Microbiol.">
        <title>Genomic Characteristics of a Novel Species of Ammonia-Oxidizing Archaea from the Jiulong River Estuary.</title>
        <authorList>
            <person name="Zou D."/>
            <person name="Wan R."/>
            <person name="Han L."/>
            <person name="Xu M.N."/>
            <person name="Liu Y."/>
            <person name="Liu H."/>
            <person name="Kao S.J."/>
            <person name="Li M."/>
        </authorList>
    </citation>
    <scope>NUCLEOTIDE SEQUENCE [LARGE SCALE GENOMIC DNA]</scope>
    <source>
        <strain evidence="1">W1bin1</strain>
    </source>
</reference>
<proteinExistence type="predicted"/>
<dbReference type="EMBL" id="JACEMZ010000039">
    <property type="protein sequence ID" value="MBA4452724.1"/>
    <property type="molecule type" value="Genomic_DNA"/>
</dbReference>
<dbReference type="Proteomes" id="UP000559653">
    <property type="component" value="Unassembled WGS sequence"/>
</dbReference>
<evidence type="ECO:0000313" key="1">
    <source>
        <dbReference type="EMBL" id="MBA4452724.1"/>
    </source>
</evidence>
<name>A0AC60VYW2_9ARCH</name>
<protein>
    <submittedName>
        <fullName evidence="1">Uncharacterized protein</fullName>
    </submittedName>
</protein>
<accession>A0AC60VYW2</accession>
<gene>
    <name evidence="1" type="ORF">H2B03_06125</name>
</gene>
<evidence type="ECO:0000313" key="2">
    <source>
        <dbReference type="Proteomes" id="UP000559653"/>
    </source>
</evidence>
<comment type="caution">
    <text evidence="1">The sequence shown here is derived from an EMBL/GenBank/DDBJ whole genome shotgun (WGS) entry which is preliminary data.</text>
</comment>
<sequence length="81" mass="8392">MTNTWMVYAGIAIGVAAMAGAVVYGTSNQENYVQEDAVLAPAAEQGAFSSSSGLGADLNKEKWHEDPFGDLAAEVRANAGK</sequence>